<dbReference type="Pfam" id="PF00018">
    <property type="entry name" value="SH3_1"/>
    <property type="match status" value="1"/>
</dbReference>
<evidence type="ECO:0000256" key="5">
    <source>
        <dbReference type="ARBA" id="ARBA00047559"/>
    </source>
</evidence>
<sequence length="362" mass="40274">MEYLDTTLAGYLQKAGIPEPSVYYNIYSDVALGLRYMHGQSPPIIHRDLSANNVLLTSSLHAKISDLGVSKVLDVTPSEKTRVTMTAGPGTHCYMPPEALVDEPRYDTAIDVFSYGILMLHVLSNDWPVPCAPTMIDPSNPNRVLPVTEFERRIHCVARITEGIDHPAIPLLRKCIHNSPANRPNMNTVTRLVMELQLKADEGKVYHPRQSYDPTSPSEVSLGVGDDVRVFRNSRKMLKAYCLTSGEVGYAPADILRRLEQCPRATALYTSPAETGEGLSISQGDTLHILSLDNQEWWYGVNDATGMTGFVPCTYVSESLRSYRWYLGNTSHSNADNLLKQESNATGEYTLDLAWAHRESNL</sequence>
<dbReference type="Proteomes" id="UP001174909">
    <property type="component" value="Unassembled WGS sequence"/>
</dbReference>
<dbReference type="EMBL" id="CASHTH010004448">
    <property type="protein sequence ID" value="CAI8057455.1"/>
    <property type="molecule type" value="Genomic_DNA"/>
</dbReference>
<dbReference type="InterPro" id="IPR011009">
    <property type="entry name" value="Kinase-like_dom_sf"/>
</dbReference>
<evidence type="ECO:0000313" key="10">
    <source>
        <dbReference type="EMBL" id="CAI8057455.1"/>
    </source>
</evidence>
<comment type="cofactor">
    <cofactor evidence="1">
        <name>Mg(2+)</name>
        <dbReference type="ChEBI" id="CHEBI:18420"/>
    </cofactor>
</comment>
<evidence type="ECO:0000259" key="8">
    <source>
        <dbReference type="PROSITE" id="PS50002"/>
    </source>
</evidence>
<evidence type="ECO:0000313" key="11">
    <source>
        <dbReference type="Proteomes" id="UP001174909"/>
    </source>
</evidence>
<comment type="catalytic activity">
    <reaction evidence="5">
        <text>L-threonyl-[protein] + ATP = O-phospho-L-threonyl-[protein] + ADP + H(+)</text>
        <dbReference type="Rhea" id="RHEA:46608"/>
        <dbReference type="Rhea" id="RHEA-COMP:11060"/>
        <dbReference type="Rhea" id="RHEA-COMP:11605"/>
        <dbReference type="ChEBI" id="CHEBI:15378"/>
        <dbReference type="ChEBI" id="CHEBI:30013"/>
        <dbReference type="ChEBI" id="CHEBI:30616"/>
        <dbReference type="ChEBI" id="CHEBI:61977"/>
        <dbReference type="ChEBI" id="CHEBI:456216"/>
        <dbReference type="EC" id="2.7.11.25"/>
    </reaction>
</comment>
<dbReference type="InterPro" id="IPR008266">
    <property type="entry name" value="Tyr_kinase_AS"/>
</dbReference>
<evidence type="ECO:0000256" key="7">
    <source>
        <dbReference type="PROSITE-ProRule" id="PRU00192"/>
    </source>
</evidence>
<keyword evidence="10" id="KW-0418">Kinase</keyword>
<dbReference type="InterPro" id="IPR036028">
    <property type="entry name" value="SH3-like_dom_sf"/>
</dbReference>
<dbReference type="AlphaFoldDB" id="A0AA35TZN1"/>
<dbReference type="Gene3D" id="1.10.510.10">
    <property type="entry name" value="Transferase(Phosphotransferase) domain 1"/>
    <property type="match status" value="1"/>
</dbReference>
<dbReference type="SMART" id="SM00326">
    <property type="entry name" value="SH3"/>
    <property type="match status" value="2"/>
</dbReference>
<dbReference type="GO" id="GO:0004709">
    <property type="term" value="F:MAP kinase kinase kinase activity"/>
    <property type="evidence" value="ECO:0007669"/>
    <property type="project" value="UniProtKB-EC"/>
</dbReference>
<organism evidence="10 11">
    <name type="scientific">Geodia barretti</name>
    <name type="common">Barrett's horny sponge</name>
    <dbReference type="NCBI Taxonomy" id="519541"/>
    <lineage>
        <taxon>Eukaryota</taxon>
        <taxon>Metazoa</taxon>
        <taxon>Porifera</taxon>
        <taxon>Demospongiae</taxon>
        <taxon>Heteroscleromorpha</taxon>
        <taxon>Tetractinellida</taxon>
        <taxon>Astrophorina</taxon>
        <taxon>Geodiidae</taxon>
        <taxon>Geodia</taxon>
    </lineage>
</organism>
<dbReference type="InterPro" id="IPR000719">
    <property type="entry name" value="Prot_kinase_dom"/>
</dbReference>
<dbReference type="CDD" id="cd00174">
    <property type="entry name" value="SH3"/>
    <property type="match status" value="1"/>
</dbReference>
<evidence type="ECO:0000259" key="9">
    <source>
        <dbReference type="PROSITE" id="PS50011"/>
    </source>
</evidence>
<evidence type="ECO:0000256" key="2">
    <source>
        <dbReference type="ARBA" id="ARBA00006529"/>
    </source>
</evidence>
<dbReference type="Pfam" id="PF00069">
    <property type="entry name" value="Pkinase"/>
    <property type="match status" value="1"/>
</dbReference>
<dbReference type="InterPro" id="IPR051681">
    <property type="entry name" value="Ser/Thr_Kinases-Pseudokinases"/>
</dbReference>
<comment type="similarity">
    <text evidence="2">Belongs to the protein kinase superfamily. STE Ser/Thr protein kinase family. MAP kinase kinase kinase subfamily.</text>
</comment>
<protein>
    <recommendedName>
        <fullName evidence="3">mitogen-activated protein kinase kinase kinase</fullName>
        <ecNumber evidence="3">2.7.11.25</ecNumber>
    </recommendedName>
</protein>
<dbReference type="GO" id="GO:0005524">
    <property type="term" value="F:ATP binding"/>
    <property type="evidence" value="ECO:0007669"/>
    <property type="project" value="InterPro"/>
</dbReference>
<feature type="domain" description="Protein kinase" evidence="9">
    <location>
        <begin position="1"/>
        <end position="198"/>
    </location>
</feature>
<reference evidence="10" key="1">
    <citation type="submission" date="2023-03" db="EMBL/GenBank/DDBJ databases">
        <authorList>
            <person name="Steffen K."/>
            <person name="Cardenas P."/>
        </authorList>
    </citation>
    <scope>NUCLEOTIDE SEQUENCE</scope>
</reference>
<dbReference type="PROSITE" id="PS50002">
    <property type="entry name" value="SH3"/>
    <property type="match status" value="1"/>
</dbReference>
<evidence type="ECO:0000256" key="1">
    <source>
        <dbReference type="ARBA" id="ARBA00001946"/>
    </source>
</evidence>
<dbReference type="SUPFAM" id="SSF56112">
    <property type="entry name" value="Protein kinase-like (PK-like)"/>
    <property type="match status" value="1"/>
</dbReference>
<feature type="domain" description="SH3" evidence="8">
    <location>
        <begin position="260"/>
        <end position="321"/>
    </location>
</feature>
<keyword evidence="11" id="KW-1185">Reference proteome</keyword>
<comment type="caution">
    <text evidence="10">The sequence shown here is derived from an EMBL/GenBank/DDBJ whole genome shotgun (WGS) entry which is preliminary data.</text>
</comment>
<evidence type="ECO:0000256" key="6">
    <source>
        <dbReference type="ARBA" id="ARBA00048329"/>
    </source>
</evidence>
<dbReference type="PROSITE" id="PS50011">
    <property type="entry name" value="PROTEIN_KINASE_DOM"/>
    <property type="match status" value="1"/>
</dbReference>
<keyword evidence="10" id="KW-0808">Transferase</keyword>
<dbReference type="PANTHER" id="PTHR44329">
    <property type="entry name" value="SERINE/THREONINE-PROTEIN KINASE TNNI3K-RELATED"/>
    <property type="match status" value="1"/>
</dbReference>
<keyword evidence="10" id="KW-0675">Receptor</keyword>
<dbReference type="Gene3D" id="2.30.30.40">
    <property type="entry name" value="SH3 Domains"/>
    <property type="match status" value="1"/>
</dbReference>
<keyword evidence="4 7" id="KW-0728">SH3 domain</keyword>
<evidence type="ECO:0000256" key="4">
    <source>
        <dbReference type="ARBA" id="ARBA00022443"/>
    </source>
</evidence>
<dbReference type="PROSITE" id="PS00109">
    <property type="entry name" value="PROTEIN_KINASE_TYR"/>
    <property type="match status" value="1"/>
</dbReference>
<gene>
    <name evidence="10" type="ORF">GBAR_LOCUS31327</name>
</gene>
<evidence type="ECO:0000256" key="3">
    <source>
        <dbReference type="ARBA" id="ARBA00012406"/>
    </source>
</evidence>
<proteinExistence type="inferred from homology"/>
<dbReference type="EC" id="2.7.11.25" evidence="3"/>
<comment type="catalytic activity">
    <reaction evidence="6">
        <text>L-seryl-[protein] + ATP = O-phospho-L-seryl-[protein] + ADP + H(+)</text>
        <dbReference type="Rhea" id="RHEA:17989"/>
        <dbReference type="Rhea" id="RHEA-COMP:9863"/>
        <dbReference type="Rhea" id="RHEA-COMP:11604"/>
        <dbReference type="ChEBI" id="CHEBI:15378"/>
        <dbReference type="ChEBI" id="CHEBI:29999"/>
        <dbReference type="ChEBI" id="CHEBI:30616"/>
        <dbReference type="ChEBI" id="CHEBI:83421"/>
        <dbReference type="ChEBI" id="CHEBI:456216"/>
        <dbReference type="EC" id="2.7.11.25"/>
    </reaction>
</comment>
<name>A0AA35TZN1_GEOBA</name>
<dbReference type="InterPro" id="IPR001452">
    <property type="entry name" value="SH3_domain"/>
</dbReference>
<dbReference type="SUPFAM" id="SSF50044">
    <property type="entry name" value="SH3-domain"/>
    <property type="match status" value="2"/>
</dbReference>
<accession>A0AA35TZN1</accession>